<dbReference type="EMBL" id="JANPWB010000001">
    <property type="protein sequence ID" value="KAJ1217172.1"/>
    <property type="molecule type" value="Genomic_DNA"/>
</dbReference>
<proteinExistence type="predicted"/>
<gene>
    <name evidence="1" type="ORF">NDU88_004767</name>
</gene>
<evidence type="ECO:0000313" key="2">
    <source>
        <dbReference type="Proteomes" id="UP001066276"/>
    </source>
</evidence>
<reference evidence="1" key="1">
    <citation type="journal article" date="2022" name="bioRxiv">
        <title>Sequencing and chromosome-scale assembly of the giantPleurodeles waltlgenome.</title>
        <authorList>
            <person name="Brown T."/>
            <person name="Elewa A."/>
            <person name="Iarovenko S."/>
            <person name="Subramanian E."/>
            <person name="Araus A.J."/>
            <person name="Petzold A."/>
            <person name="Susuki M."/>
            <person name="Suzuki K.-i.T."/>
            <person name="Hayashi T."/>
            <person name="Toyoda A."/>
            <person name="Oliveira C."/>
            <person name="Osipova E."/>
            <person name="Leigh N.D."/>
            <person name="Simon A."/>
            <person name="Yun M.H."/>
        </authorList>
    </citation>
    <scope>NUCLEOTIDE SEQUENCE</scope>
    <source>
        <strain evidence="1">20211129_DDA</strain>
        <tissue evidence="1">Liver</tissue>
    </source>
</reference>
<organism evidence="1 2">
    <name type="scientific">Pleurodeles waltl</name>
    <name type="common">Iberian ribbed newt</name>
    <dbReference type="NCBI Taxonomy" id="8319"/>
    <lineage>
        <taxon>Eukaryota</taxon>
        <taxon>Metazoa</taxon>
        <taxon>Chordata</taxon>
        <taxon>Craniata</taxon>
        <taxon>Vertebrata</taxon>
        <taxon>Euteleostomi</taxon>
        <taxon>Amphibia</taxon>
        <taxon>Batrachia</taxon>
        <taxon>Caudata</taxon>
        <taxon>Salamandroidea</taxon>
        <taxon>Salamandridae</taxon>
        <taxon>Pleurodelinae</taxon>
        <taxon>Pleurodeles</taxon>
    </lineage>
</organism>
<dbReference type="AlphaFoldDB" id="A0AAV7WWX0"/>
<accession>A0AAV7WWX0</accession>
<dbReference type="Proteomes" id="UP001066276">
    <property type="component" value="Chromosome 1_1"/>
</dbReference>
<keyword evidence="2" id="KW-1185">Reference proteome</keyword>
<sequence>MSSDFEGARSHARAQFSAYLVLSPHFGPQLGLTFQGLLQSCIILFGSLFVPPSGAVSTLPGRHKTPVTIPSRRLHLRRMPLPSPISDFPAAGLCHPAPVRIPGQGDILLFLQSLLAAERCQ</sequence>
<protein>
    <submittedName>
        <fullName evidence="1">Uncharacterized protein</fullName>
    </submittedName>
</protein>
<evidence type="ECO:0000313" key="1">
    <source>
        <dbReference type="EMBL" id="KAJ1217172.1"/>
    </source>
</evidence>
<comment type="caution">
    <text evidence="1">The sequence shown here is derived from an EMBL/GenBank/DDBJ whole genome shotgun (WGS) entry which is preliminary data.</text>
</comment>
<name>A0AAV7WWX0_PLEWA</name>